<dbReference type="Proteomes" id="UP000053831">
    <property type="component" value="Unassembled WGS sequence"/>
</dbReference>
<feature type="domain" description="Gamma-Tubulin ring complex non-core subunit mod21 N-terminal" evidence="8">
    <location>
        <begin position="67"/>
        <end position="147"/>
    </location>
</feature>
<comment type="caution">
    <text evidence="10">The sequence shown here is derived from an EMBL/GenBank/DDBJ whole genome shotgun (WGS) entry which is preliminary data.</text>
</comment>
<dbReference type="Gene3D" id="1.20.120.1900">
    <property type="entry name" value="Gamma-tubulin complex, C-terminal domain"/>
    <property type="match status" value="1"/>
</dbReference>
<dbReference type="GO" id="GO:0031122">
    <property type="term" value="P:cytoplasmic microtubule organization"/>
    <property type="evidence" value="ECO:0007669"/>
    <property type="project" value="TreeGrafter"/>
</dbReference>
<name>A0A0M8N2Z7_ESCWE</name>
<dbReference type="Pfam" id="PF04130">
    <property type="entry name" value="GCP_C_terminal"/>
    <property type="match status" value="1"/>
</dbReference>
<dbReference type="InterPro" id="IPR042241">
    <property type="entry name" value="GCP_C_sf"/>
</dbReference>
<dbReference type="Pfam" id="PF17681">
    <property type="entry name" value="GCP_N_terminal"/>
    <property type="match status" value="1"/>
</dbReference>
<evidence type="ECO:0000256" key="4">
    <source>
        <dbReference type="ARBA" id="ARBA00023212"/>
    </source>
</evidence>
<keyword evidence="3 5" id="KW-0493">Microtubule</keyword>
<organism evidence="10 11">
    <name type="scientific">Escovopsis weberi</name>
    <dbReference type="NCBI Taxonomy" id="150374"/>
    <lineage>
        <taxon>Eukaryota</taxon>
        <taxon>Fungi</taxon>
        <taxon>Dikarya</taxon>
        <taxon>Ascomycota</taxon>
        <taxon>Pezizomycotina</taxon>
        <taxon>Sordariomycetes</taxon>
        <taxon>Hypocreomycetidae</taxon>
        <taxon>Hypocreales</taxon>
        <taxon>Hypocreaceae</taxon>
        <taxon>Escovopsis</taxon>
    </lineage>
</organism>
<proteinExistence type="inferred from homology"/>
<keyword evidence="11" id="KW-1185">Reference proteome</keyword>
<dbReference type="GO" id="GO:0000278">
    <property type="term" value="P:mitotic cell cycle"/>
    <property type="evidence" value="ECO:0007669"/>
    <property type="project" value="TreeGrafter"/>
</dbReference>
<dbReference type="PANTHER" id="PTHR19302">
    <property type="entry name" value="GAMMA TUBULIN COMPLEX PROTEIN"/>
    <property type="match status" value="1"/>
</dbReference>
<dbReference type="AlphaFoldDB" id="A0A0M8N2Z7"/>
<comment type="subcellular location">
    <subcellularLocation>
        <location evidence="5">Cytoplasm</location>
        <location evidence="5">Cytoskeleton</location>
        <location evidence="5">Microtubule organizing center</location>
    </subcellularLocation>
</comment>
<reference evidence="10 11" key="1">
    <citation type="submission" date="2015-07" db="EMBL/GenBank/DDBJ databases">
        <title>The genome of the fungus Escovopsis weberi, a specialized disease agent of ant agriculture.</title>
        <authorList>
            <person name="de Man T.J."/>
            <person name="Stajich J.E."/>
            <person name="Kubicek C.P."/>
            <person name="Chenthamara K."/>
            <person name="Atanasova L."/>
            <person name="Druzhinina I.S."/>
            <person name="Birnbaum S."/>
            <person name="Barribeau S.M."/>
            <person name="Teiling C."/>
            <person name="Suen G."/>
            <person name="Currie C."/>
            <person name="Gerardo N.M."/>
        </authorList>
    </citation>
    <scope>NUCLEOTIDE SEQUENCE [LARGE SCALE GENOMIC DNA]</scope>
</reference>
<dbReference type="GO" id="GO:0000922">
    <property type="term" value="C:spindle pole"/>
    <property type="evidence" value="ECO:0007669"/>
    <property type="project" value="InterPro"/>
</dbReference>
<dbReference type="GO" id="GO:0007020">
    <property type="term" value="P:microtubule nucleation"/>
    <property type="evidence" value="ECO:0007669"/>
    <property type="project" value="InterPro"/>
</dbReference>
<evidence type="ECO:0000256" key="2">
    <source>
        <dbReference type="ARBA" id="ARBA00022490"/>
    </source>
</evidence>
<comment type="similarity">
    <text evidence="1 5">Belongs to the TUBGCP family.</text>
</comment>
<evidence type="ECO:0000256" key="1">
    <source>
        <dbReference type="ARBA" id="ARBA00010337"/>
    </source>
</evidence>
<sequence>MAHAARLEALAGDLVEAVTGLSPQRHPKRLHSVRDVVLRNLRTHQFLSTNPFQVVGTLDGLQERFRVNHRDELADALRDRLGALEESPAPWHHDILALFLELSDQPTFYSKLSDLDKIKLDRGPEAPPLRWEDIAREDGWDGDELIWQPVNYSDGSGDEVFIDDGDDDDDDGGDPSDVSDGLSLFDEQLDGSRGATTQDCIIHPEDTDLLDSLRKEHGWRVASPPVDDVGVVRRITVTEPHVVREILFMLQGLDTTLFSSTGLPLPAFEMEHVSWEIYKAAIRTIAESGRRVSLLRRFVEHPQPIMHLQAFQDCIANRLQAFDGKISEIQARFATPKDEPLFSILAVHGEMTPWIDPLLVLSNIIAQLQEAPGSDTFRYLELLFDETTMSQFKGDLPIYEFLAKIFIECFHAYLRPIRRWMDEGRLMPGNDMFFVYESSDEPPLSKIWQERFLLLKSRDGKLRAPRFLSPAVQQIYNAGKNIVVLRQLGRFDSSNAENIEEPPLDFDTVCPKGSELATFPGLFGAAFDRWIQSKYRKTSTTLKDLLLEECGLSVTLGALQALYLMSEGFAASSFSGYLFDKLESRNPVWYDRFALTGAGQDAYASLLDANRLSIRIRTEGQHVTVEEAQNSVRVALPHVKIDYRLAWPVSMVISEQSMGCYQSMFVFLLQLKRAVYALHKPRILDYYWTDPENWDDRALFYSSRKNLVWFCTTLQTYLSTLVLAPAQLAMQKELREAADVDAMIDIHTSYLKQIIDQGCIGSRLTTVRECILEMFNLAITLENAREAKEAADVALQGPFGFPEPKIDGGDNDDDGDGDGDDDGRRELEKEQADEVYFRVLAVVRADFDQHLRFICQGLRSVARATGDSTSAKWDILADMLQGGRDDR</sequence>
<evidence type="ECO:0000259" key="8">
    <source>
        <dbReference type="Pfam" id="PF14609"/>
    </source>
</evidence>
<gene>
    <name evidence="10" type="ORF">ESCO_000580</name>
</gene>
<dbReference type="GO" id="GO:0005874">
    <property type="term" value="C:microtubule"/>
    <property type="evidence" value="ECO:0007669"/>
    <property type="project" value="UniProtKB-KW"/>
</dbReference>
<accession>A0A0M8N2Z7</accession>
<feature type="compositionally biased region" description="Acidic residues" evidence="6">
    <location>
        <begin position="156"/>
        <end position="174"/>
    </location>
</feature>
<dbReference type="InterPro" id="IPR007259">
    <property type="entry name" value="GCP"/>
</dbReference>
<keyword evidence="2 5" id="KW-0963">Cytoplasm</keyword>
<evidence type="ECO:0000313" key="10">
    <source>
        <dbReference type="EMBL" id="KOS18900.1"/>
    </source>
</evidence>
<dbReference type="InterPro" id="IPR041470">
    <property type="entry name" value="GCP_N"/>
</dbReference>
<feature type="domain" description="Gamma tubulin complex component C-terminal" evidence="7">
    <location>
        <begin position="555"/>
        <end position="863"/>
    </location>
</feature>
<evidence type="ECO:0000259" key="7">
    <source>
        <dbReference type="Pfam" id="PF04130"/>
    </source>
</evidence>
<dbReference type="InterPro" id="IPR059169">
    <property type="entry name" value="GCP5_N_ext"/>
</dbReference>
<keyword evidence="4 5" id="KW-0206">Cytoskeleton</keyword>
<dbReference type="CDD" id="cd22572">
    <property type="entry name" value="GCP5_NTD"/>
    <property type="match status" value="1"/>
</dbReference>
<dbReference type="Pfam" id="PF14609">
    <property type="entry name" value="GCP5-Mod21_N"/>
    <property type="match status" value="1"/>
</dbReference>
<dbReference type="InterPro" id="IPR032797">
    <property type="entry name" value="Mod21_N"/>
</dbReference>
<dbReference type="InterPro" id="IPR040457">
    <property type="entry name" value="GCP_C"/>
</dbReference>
<evidence type="ECO:0000256" key="5">
    <source>
        <dbReference type="RuleBase" id="RU363050"/>
    </source>
</evidence>
<evidence type="ECO:0000313" key="11">
    <source>
        <dbReference type="Proteomes" id="UP000053831"/>
    </source>
</evidence>
<dbReference type="GO" id="GO:0051321">
    <property type="term" value="P:meiotic cell cycle"/>
    <property type="evidence" value="ECO:0007669"/>
    <property type="project" value="TreeGrafter"/>
</dbReference>
<dbReference type="GO" id="GO:0005816">
    <property type="term" value="C:spindle pole body"/>
    <property type="evidence" value="ECO:0007669"/>
    <property type="project" value="UniProtKB-ARBA"/>
</dbReference>
<dbReference type="GO" id="GO:0051011">
    <property type="term" value="F:microtubule minus-end binding"/>
    <property type="evidence" value="ECO:0007669"/>
    <property type="project" value="TreeGrafter"/>
</dbReference>
<feature type="domain" description="Gamma tubulin complex component protein N-terminal" evidence="9">
    <location>
        <begin position="243"/>
        <end position="549"/>
    </location>
</feature>
<dbReference type="STRING" id="150374.A0A0M8N2Z7"/>
<evidence type="ECO:0000256" key="6">
    <source>
        <dbReference type="SAM" id="MobiDB-lite"/>
    </source>
</evidence>
<feature type="region of interest" description="Disordered" evidence="6">
    <location>
        <begin position="153"/>
        <end position="180"/>
    </location>
</feature>
<dbReference type="GO" id="GO:0043015">
    <property type="term" value="F:gamma-tubulin binding"/>
    <property type="evidence" value="ECO:0007669"/>
    <property type="project" value="InterPro"/>
</dbReference>
<protein>
    <recommendedName>
        <fullName evidence="5">Spindle pole body component</fullName>
    </recommendedName>
</protein>
<dbReference type="GO" id="GO:0000930">
    <property type="term" value="C:gamma-tubulin complex"/>
    <property type="evidence" value="ECO:0007669"/>
    <property type="project" value="TreeGrafter"/>
</dbReference>
<evidence type="ECO:0000259" key="9">
    <source>
        <dbReference type="Pfam" id="PF17681"/>
    </source>
</evidence>
<dbReference type="GO" id="GO:0051225">
    <property type="term" value="P:spindle assembly"/>
    <property type="evidence" value="ECO:0007669"/>
    <property type="project" value="TreeGrafter"/>
</dbReference>
<dbReference type="PANTHER" id="PTHR19302:SF33">
    <property type="entry name" value="GAMMA-TUBULIN COMPLEX COMPONENT 5"/>
    <property type="match status" value="1"/>
</dbReference>
<feature type="compositionally biased region" description="Acidic residues" evidence="6">
    <location>
        <begin position="809"/>
        <end position="821"/>
    </location>
</feature>
<evidence type="ECO:0000256" key="3">
    <source>
        <dbReference type="ARBA" id="ARBA00022701"/>
    </source>
</evidence>
<dbReference type="OrthoDB" id="66546at2759"/>
<dbReference type="EMBL" id="LGSR01000020">
    <property type="protein sequence ID" value="KOS18900.1"/>
    <property type="molecule type" value="Genomic_DNA"/>
</dbReference>
<feature type="region of interest" description="Disordered" evidence="6">
    <location>
        <begin position="801"/>
        <end position="824"/>
    </location>
</feature>